<name>A0A1B1A014_9RHOB</name>
<dbReference type="EMBL" id="CP015230">
    <property type="protein sequence ID" value="ANP39912.1"/>
    <property type="molecule type" value="Genomic_DNA"/>
</dbReference>
<keyword evidence="1" id="KW-1133">Transmembrane helix</keyword>
<proteinExistence type="predicted"/>
<evidence type="ECO:0000313" key="3">
    <source>
        <dbReference type="Proteomes" id="UP000013243"/>
    </source>
</evidence>
<reference evidence="2 3" key="1">
    <citation type="journal article" date="2016" name="ISME J.">
        <title>Global occurrence and heterogeneity of the Roseobacter-clade species Ruegeria mobilis.</title>
        <authorList>
            <person name="Sonnenschein E."/>
            <person name="Gram L."/>
        </authorList>
    </citation>
    <scope>NUCLEOTIDE SEQUENCE [LARGE SCALE GENOMIC DNA]</scope>
    <source>
        <strain evidence="2 3">F1926</strain>
    </source>
</reference>
<gene>
    <name evidence="2" type="ORF">K529_003960</name>
</gene>
<keyword evidence="1" id="KW-0472">Membrane</keyword>
<evidence type="ECO:0000256" key="1">
    <source>
        <dbReference type="SAM" id="Phobius"/>
    </source>
</evidence>
<keyword evidence="1" id="KW-0812">Transmembrane</keyword>
<feature type="transmembrane region" description="Helical" evidence="1">
    <location>
        <begin position="104"/>
        <end position="123"/>
    </location>
</feature>
<organism evidence="2 3">
    <name type="scientific">Tritonibacter mobilis F1926</name>
    <dbReference type="NCBI Taxonomy" id="1265309"/>
    <lineage>
        <taxon>Bacteria</taxon>
        <taxon>Pseudomonadati</taxon>
        <taxon>Pseudomonadota</taxon>
        <taxon>Alphaproteobacteria</taxon>
        <taxon>Rhodobacterales</taxon>
        <taxon>Paracoccaceae</taxon>
        <taxon>Tritonibacter</taxon>
    </lineage>
</organism>
<dbReference type="Proteomes" id="UP000013243">
    <property type="component" value="Chromosome"/>
</dbReference>
<dbReference type="AlphaFoldDB" id="A0A1B1A014"/>
<accession>A0A1B1A014</accession>
<dbReference type="OrthoDB" id="7845107at2"/>
<evidence type="ECO:0008006" key="4">
    <source>
        <dbReference type="Google" id="ProtNLM"/>
    </source>
</evidence>
<protein>
    <recommendedName>
        <fullName evidence="4">Holin of 3TMs, for gene-transfer release</fullName>
    </recommendedName>
</protein>
<dbReference type="STRING" id="1265309.K529_003960"/>
<sequence length="179" mass="18836">MKQKDTILQILGGIAPTIATALGGPLAGVATKALADKLLDRPDATEAEVEAAILGASPQDLLKLKEAEADLERHLIDAGIEIEQIAANDRDSARKRQMALKDRVPGILAALVLIGFFSVIAYLLKYGLPPASAEILALLIGGLSVGFTQILNYYFGSSAGSKNKDVMIERIKATSGAKP</sequence>
<feature type="transmembrane region" description="Helical" evidence="1">
    <location>
        <begin position="135"/>
        <end position="155"/>
    </location>
</feature>
<dbReference type="RefSeq" id="WP_005615252.1">
    <property type="nucleotide sequence ID" value="NZ_CP015230.1"/>
</dbReference>
<dbReference type="KEGG" id="rmb:K529_003960"/>
<dbReference type="GeneID" id="28248958"/>
<evidence type="ECO:0000313" key="2">
    <source>
        <dbReference type="EMBL" id="ANP39912.1"/>
    </source>
</evidence>